<organism evidence="3 4">
    <name type="scientific">Desulfonatronospira thiodismutans ASO3-1</name>
    <dbReference type="NCBI Taxonomy" id="555779"/>
    <lineage>
        <taxon>Bacteria</taxon>
        <taxon>Pseudomonadati</taxon>
        <taxon>Thermodesulfobacteriota</taxon>
        <taxon>Desulfovibrionia</taxon>
        <taxon>Desulfovibrionales</taxon>
        <taxon>Desulfonatronovibrionaceae</taxon>
        <taxon>Desulfonatronospira</taxon>
    </lineage>
</organism>
<keyword evidence="1" id="KW-0812">Transmembrane</keyword>
<evidence type="ECO:0000256" key="1">
    <source>
        <dbReference type="SAM" id="Phobius"/>
    </source>
</evidence>
<keyword evidence="1" id="KW-0472">Membrane</keyword>
<name>D6SKS9_9BACT</name>
<comment type="caution">
    <text evidence="3">The sequence shown here is derived from an EMBL/GenBank/DDBJ whole genome shotgun (WGS) entry which is preliminary data.</text>
</comment>
<dbReference type="InterPro" id="IPR012902">
    <property type="entry name" value="N_methyl_site"/>
</dbReference>
<sequence>MKSLKGPTSDNCLSARSRGKSSGFTLLEVVISMTIISMLVLVLYQAFSMGVRIWEDRHGRQDETLRLEAATSLLRADLTRAVPYNIFWEEGEALLFAGGPGAMFYVTSNGTGSISGAGEGLYFACLYVDVCPEKQEKCLYLSKSSRPSPDFVQEATAFRSATDFSRESFSPDSHMERKSILMLEGIIEAGFFYTGEQYFPFAGVPDHGLERSVQENEISFDRHWVENVLPGQVRISLLLEGQEYIIHVPVSRVSF</sequence>
<keyword evidence="4" id="KW-1185">Reference proteome</keyword>
<gene>
    <name evidence="3" type="ORF">Dthio_PD2704</name>
</gene>
<feature type="domain" description="Cyclic nucleotide-binding" evidence="2">
    <location>
        <begin position="66"/>
        <end position="114"/>
    </location>
</feature>
<dbReference type="NCBIfam" id="TIGR02532">
    <property type="entry name" value="IV_pilin_GFxxxE"/>
    <property type="match status" value="1"/>
</dbReference>
<dbReference type="InterPro" id="IPR000595">
    <property type="entry name" value="cNMP-bd_dom"/>
</dbReference>
<keyword evidence="1" id="KW-1133">Transmembrane helix</keyword>
<evidence type="ECO:0000259" key="2">
    <source>
        <dbReference type="PROSITE" id="PS50042"/>
    </source>
</evidence>
<accession>D6SKS9</accession>
<reference evidence="3" key="1">
    <citation type="submission" date="2010-05" db="EMBL/GenBank/DDBJ databases">
        <title>The draft genome of Desulfonatronospira thiodismutans ASO3-1.</title>
        <authorList>
            <consortium name="US DOE Joint Genome Institute (JGI-PGF)"/>
            <person name="Lucas S."/>
            <person name="Copeland A."/>
            <person name="Lapidus A."/>
            <person name="Cheng J.-F."/>
            <person name="Bruce D."/>
            <person name="Goodwin L."/>
            <person name="Pitluck S."/>
            <person name="Chertkov O."/>
            <person name="Brettin T."/>
            <person name="Detter J.C."/>
            <person name="Han C."/>
            <person name="Land M.L."/>
            <person name="Hauser L."/>
            <person name="Kyrpides N."/>
            <person name="Mikhailova N."/>
            <person name="Muyzer G."/>
            <person name="Woyke T."/>
        </authorList>
    </citation>
    <scope>NUCLEOTIDE SEQUENCE [LARGE SCALE GENOMIC DNA]</scope>
    <source>
        <strain evidence="3">ASO3-1</strain>
    </source>
</reference>
<proteinExistence type="predicted"/>
<dbReference type="Proteomes" id="UP000005496">
    <property type="component" value="Unassembled WGS sequence"/>
</dbReference>
<feature type="transmembrane region" description="Helical" evidence="1">
    <location>
        <begin position="26"/>
        <end position="47"/>
    </location>
</feature>
<dbReference type="PROSITE" id="PS50042">
    <property type="entry name" value="CNMP_BINDING_3"/>
    <property type="match status" value="1"/>
</dbReference>
<protein>
    <submittedName>
        <fullName evidence="3">Cyclic nucleotide-binding protein</fullName>
    </submittedName>
</protein>
<dbReference type="RefSeq" id="WP_008868422.1">
    <property type="nucleotide sequence ID" value="NZ_ACJN02000001.1"/>
</dbReference>
<dbReference type="EMBL" id="ACJN02000001">
    <property type="protein sequence ID" value="EFI35290.1"/>
    <property type="molecule type" value="Genomic_DNA"/>
</dbReference>
<evidence type="ECO:0000313" key="4">
    <source>
        <dbReference type="Proteomes" id="UP000005496"/>
    </source>
</evidence>
<dbReference type="Pfam" id="PF07963">
    <property type="entry name" value="N_methyl"/>
    <property type="match status" value="1"/>
</dbReference>
<dbReference type="eggNOG" id="ENOG50343ZT">
    <property type="taxonomic scope" value="Bacteria"/>
</dbReference>
<dbReference type="PROSITE" id="PS00409">
    <property type="entry name" value="PROKAR_NTER_METHYL"/>
    <property type="match status" value="1"/>
</dbReference>
<evidence type="ECO:0000313" key="3">
    <source>
        <dbReference type="EMBL" id="EFI35290.1"/>
    </source>
</evidence>
<dbReference type="AlphaFoldDB" id="D6SKS9"/>